<dbReference type="OrthoDB" id="1933717at2759"/>
<comment type="similarity">
    <text evidence="1 3">Belongs to the short-chain dehydrogenases/reductases (SDR) family.</text>
</comment>
<dbReference type="Pfam" id="PF00106">
    <property type="entry name" value="adh_short"/>
    <property type="match status" value="1"/>
</dbReference>
<proteinExistence type="inferred from homology"/>
<evidence type="ECO:0000256" key="2">
    <source>
        <dbReference type="ARBA" id="ARBA00023002"/>
    </source>
</evidence>
<evidence type="ECO:0000313" key="4">
    <source>
        <dbReference type="Proteomes" id="UP000515180"/>
    </source>
</evidence>
<dbReference type="SUPFAM" id="SSF51735">
    <property type="entry name" value="NAD(P)-binding Rossmann-fold domains"/>
    <property type="match status" value="1"/>
</dbReference>
<dbReference type="PANTHER" id="PTHR43115:SF4">
    <property type="entry name" value="DEHYDROGENASE_REDUCTASE SDR FAMILY MEMBER 11"/>
    <property type="match status" value="1"/>
</dbReference>
<dbReference type="PRINTS" id="PR00080">
    <property type="entry name" value="SDRFAMILY"/>
</dbReference>
<gene>
    <name evidence="5" type="primary">LOC100748185</name>
</gene>
<protein>
    <submittedName>
        <fullName evidence="5">Dehydrogenase/reductase SDR family member 11-like</fullName>
    </submittedName>
</protein>
<dbReference type="GeneID" id="100748185"/>
<dbReference type="KEGG" id="bim:100748185"/>
<dbReference type="InterPro" id="IPR002347">
    <property type="entry name" value="SDR_fam"/>
</dbReference>
<dbReference type="GO" id="GO:0016616">
    <property type="term" value="F:oxidoreductase activity, acting on the CH-OH group of donors, NAD or NADP as acceptor"/>
    <property type="evidence" value="ECO:0007669"/>
    <property type="project" value="UniProtKB-ARBA"/>
</dbReference>
<dbReference type="PRINTS" id="PR00081">
    <property type="entry name" value="GDHRDH"/>
</dbReference>
<sequence length="248" mass="27449">MEERWVDKVALITGANCSSGKCLAECLVGKGMKVIGIASQVDKVKALAEELKSKPGKLFPLQCDLSNQNDILRVLEWVEKNLGAIDILINNAANNIDISLQSGEMEDWKKMFDVNFLGLTWMTKEALKLMKKKGIDNGIIVNINDASWLKAPINCDRPISPAYIASKFALNFLTESLRSELAQLESNIKVISICPGLVESEMTAQWLKENPRMALKPKDVSDCVLFALQSPDSVLIKEIVVSPIREAM</sequence>
<dbReference type="Proteomes" id="UP000515180">
    <property type="component" value="Unplaced"/>
</dbReference>
<keyword evidence="4" id="KW-1185">Reference proteome</keyword>
<organism evidence="4 5">
    <name type="scientific">Bombus impatiens</name>
    <name type="common">Bumblebee</name>
    <dbReference type="NCBI Taxonomy" id="132113"/>
    <lineage>
        <taxon>Eukaryota</taxon>
        <taxon>Metazoa</taxon>
        <taxon>Ecdysozoa</taxon>
        <taxon>Arthropoda</taxon>
        <taxon>Hexapoda</taxon>
        <taxon>Insecta</taxon>
        <taxon>Pterygota</taxon>
        <taxon>Neoptera</taxon>
        <taxon>Endopterygota</taxon>
        <taxon>Hymenoptera</taxon>
        <taxon>Apocrita</taxon>
        <taxon>Aculeata</taxon>
        <taxon>Apoidea</taxon>
        <taxon>Anthophila</taxon>
        <taxon>Apidae</taxon>
        <taxon>Bombus</taxon>
        <taxon>Pyrobombus</taxon>
    </lineage>
</organism>
<dbReference type="FunFam" id="3.40.50.720:FF:000047">
    <property type="entry name" value="NADP-dependent L-serine/L-allo-threonine dehydrogenase"/>
    <property type="match status" value="1"/>
</dbReference>
<accession>A0A6P3DX76</accession>
<keyword evidence="2" id="KW-0560">Oxidoreductase</keyword>
<name>A0A6P3DX76_BOMIM</name>
<evidence type="ECO:0000256" key="1">
    <source>
        <dbReference type="ARBA" id="ARBA00006484"/>
    </source>
</evidence>
<reference evidence="5" key="1">
    <citation type="submission" date="2025-08" db="UniProtKB">
        <authorList>
            <consortium name="RefSeq"/>
        </authorList>
    </citation>
    <scope>IDENTIFICATION</scope>
</reference>
<dbReference type="AlphaFoldDB" id="A0A6P3DX76"/>
<dbReference type="RefSeq" id="XP_003493674.1">
    <property type="nucleotide sequence ID" value="XM_003493626.4"/>
</dbReference>
<dbReference type="PANTHER" id="PTHR43115">
    <property type="entry name" value="DEHYDROGENASE/REDUCTASE SDR FAMILY MEMBER 11"/>
    <property type="match status" value="1"/>
</dbReference>
<dbReference type="Gene3D" id="3.40.50.720">
    <property type="entry name" value="NAD(P)-binding Rossmann-like Domain"/>
    <property type="match status" value="1"/>
</dbReference>
<evidence type="ECO:0000256" key="3">
    <source>
        <dbReference type="RuleBase" id="RU000363"/>
    </source>
</evidence>
<evidence type="ECO:0000313" key="5">
    <source>
        <dbReference type="RefSeq" id="XP_003493674.1"/>
    </source>
</evidence>
<dbReference type="InterPro" id="IPR036291">
    <property type="entry name" value="NAD(P)-bd_dom_sf"/>
</dbReference>
<dbReference type="OMA" id="IDNGCIV"/>